<dbReference type="Proteomes" id="UP001501523">
    <property type="component" value="Unassembled WGS sequence"/>
</dbReference>
<dbReference type="PANTHER" id="PTHR37423:SF2">
    <property type="entry name" value="MEMBRANE-BOUND LYTIC MUREIN TRANSGLYCOSYLASE C"/>
    <property type="match status" value="1"/>
</dbReference>
<dbReference type="RefSeq" id="WP_343793108.1">
    <property type="nucleotide sequence ID" value="NZ_BAAAEU010000024.1"/>
</dbReference>
<dbReference type="PANTHER" id="PTHR37423">
    <property type="entry name" value="SOLUBLE LYTIC MUREIN TRANSGLYCOSYLASE-RELATED"/>
    <property type="match status" value="1"/>
</dbReference>
<dbReference type="Pfam" id="PF01464">
    <property type="entry name" value="SLT"/>
    <property type="match status" value="1"/>
</dbReference>
<evidence type="ECO:0000313" key="5">
    <source>
        <dbReference type="Proteomes" id="UP001501523"/>
    </source>
</evidence>
<name>A0ABN1IV88_9GAMM</name>
<feature type="signal peptide" evidence="2">
    <location>
        <begin position="1"/>
        <end position="23"/>
    </location>
</feature>
<keyword evidence="5" id="KW-1185">Reference proteome</keyword>
<dbReference type="InterPro" id="IPR000189">
    <property type="entry name" value="Transglyc_AS"/>
</dbReference>
<protein>
    <submittedName>
        <fullName evidence="4">Lytic transglycosylase domain-containing protein</fullName>
    </submittedName>
</protein>
<dbReference type="InterPro" id="IPR023346">
    <property type="entry name" value="Lysozyme-like_dom_sf"/>
</dbReference>
<comment type="similarity">
    <text evidence="1">Belongs to the transglycosylase Slt family.</text>
</comment>
<sequence>MSRLRRLAIVLLVPGLLSAPALASASVLYKCSASDGSIAYTSTQKGFAGCKAISTFADAPKPKPAAVPRLAPVAPHAAPEAAPKRGWVYQENTREPIRADFSDVVSDVASEPAAIVRVNFAAVSGGVASSARIVVLQDFSTVLADVASSAPTVGNPLFIAAPYRTPARTDAPGVAALAASTTVSPAPRVLRGAVYKVARKDGITEYTNIKPNAGAFAVLFTYIATCVACDVHSKIDFARTALNLEAYQAEIAAAAADYGVDSALLRAVIHAESAFNPLAISNKGAQGLMQLMPDTAGDLGVTDAFDVAQNIRGGARYLAQLLKNFNGDAQLATAAYNAGAGAVQRYHGVPPYDETQVYVQRVATLRDRYQKAL</sequence>
<comment type="caution">
    <text evidence="4">The sequence shown here is derived from an EMBL/GenBank/DDBJ whole genome shotgun (WGS) entry which is preliminary data.</text>
</comment>
<proteinExistence type="inferred from homology"/>
<dbReference type="EMBL" id="BAAAEU010000024">
    <property type="protein sequence ID" value="GAA0722027.1"/>
    <property type="molecule type" value="Genomic_DNA"/>
</dbReference>
<evidence type="ECO:0000313" key="4">
    <source>
        <dbReference type="EMBL" id="GAA0722027.1"/>
    </source>
</evidence>
<dbReference type="PROSITE" id="PS00922">
    <property type="entry name" value="TRANSGLYCOSYLASE"/>
    <property type="match status" value="1"/>
</dbReference>
<feature type="chain" id="PRO_5046178865" evidence="2">
    <location>
        <begin position="24"/>
        <end position="373"/>
    </location>
</feature>
<keyword evidence="2" id="KW-0732">Signal</keyword>
<organism evidence="4 5">
    <name type="scientific">Dokdonella soli</name>
    <dbReference type="NCBI Taxonomy" id="529810"/>
    <lineage>
        <taxon>Bacteria</taxon>
        <taxon>Pseudomonadati</taxon>
        <taxon>Pseudomonadota</taxon>
        <taxon>Gammaproteobacteria</taxon>
        <taxon>Lysobacterales</taxon>
        <taxon>Rhodanobacteraceae</taxon>
        <taxon>Dokdonella</taxon>
    </lineage>
</organism>
<evidence type="ECO:0000259" key="3">
    <source>
        <dbReference type="Pfam" id="PF01464"/>
    </source>
</evidence>
<dbReference type="InterPro" id="IPR008258">
    <property type="entry name" value="Transglycosylase_SLT_dom_1"/>
</dbReference>
<evidence type="ECO:0000256" key="2">
    <source>
        <dbReference type="SAM" id="SignalP"/>
    </source>
</evidence>
<reference evidence="4 5" key="1">
    <citation type="journal article" date="2019" name="Int. J. Syst. Evol. Microbiol.">
        <title>The Global Catalogue of Microorganisms (GCM) 10K type strain sequencing project: providing services to taxonomists for standard genome sequencing and annotation.</title>
        <authorList>
            <consortium name="The Broad Institute Genomics Platform"/>
            <consortium name="The Broad Institute Genome Sequencing Center for Infectious Disease"/>
            <person name="Wu L."/>
            <person name="Ma J."/>
        </authorList>
    </citation>
    <scope>NUCLEOTIDE SEQUENCE [LARGE SCALE GENOMIC DNA]</scope>
    <source>
        <strain evidence="4 5">JCM 15421</strain>
    </source>
</reference>
<feature type="domain" description="Transglycosylase SLT" evidence="3">
    <location>
        <begin position="251"/>
        <end position="347"/>
    </location>
</feature>
<dbReference type="Gene3D" id="1.10.530.10">
    <property type="match status" value="1"/>
</dbReference>
<accession>A0ABN1IV88</accession>
<dbReference type="CDD" id="cd00254">
    <property type="entry name" value="LT-like"/>
    <property type="match status" value="1"/>
</dbReference>
<evidence type="ECO:0000256" key="1">
    <source>
        <dbReference type="ARBA" id="ARBA00007734"/>
    </source>
</evidence>
<dbReference type="SUPFAM" id="SSF53955">
    <property type="entry name" value="Lysozyme-like"/>
    <property type="match status" value="1"/>
</dbReference>
<gene>
    <name evidence="4" type="ORF">GCM10009105_32860</name>
</gene>